<feature type="compositionally biased region" description="Polar residues" evidence="5">
    <location>
        <begin position="524"/>
        <end position="539"/>
    </location>
</feature>
<sequence length="582" mass="61502">MRVNGDNQQKPAPLAPARPRRIFLSPRTCKEMSIFRNAVPLPGTAKVCTRPARSRTSSFSLSCRSRQYPIRDSRFRESPLQVRICFPDVEETGLTTCSYAPIRDGPAAQGWNASYSGSTVYVPGNAGVGTPFRHTENNGASFEIQFEGTAWWFCLSANDGATFDFTSNGHTLQTSGLRADSTCSQWPEAKTILGTGNLTYESYTIGVNVTLPTDEASFDFYGAVLQISAGATGTEESIPVTIDDTDPGWNYQPWPWLPANNSQDYNGTHSYACTYDPTVTATYTFNETTALQLIGSPDDNTFGYSISFEGVESVYNATNLWHADKQVLYVAGGLDPSTTYKLTLSNYDSNQPNGPGIPGGVVCTNLDALVLMKVASATSGAPGSATTSPPSPPGSTDSSGSSSGGGQVGSSTASLSSGAIAGVAIGGIAGVAIVILLLWLLLRRRAKQVSSMEPAPFPPMEEATDLASPAVGLPGTPFTPASGKAARSGYFYRPQPAETQPELTSTLSYPQSPPQSPPLAATFSDATSGRSAPSRSTASDPPVSPAMLQNAATIDLVHVLNQRLRADAMEGSEAPPGYQDDR</sequence>
<evidence type="ECO:0000256" key="1">
    <source>
        <dbReference type="ARBA" id="ARBA00004167"/>
    </source>
</evidence>
<dbReference type="GO" id="GO:0071944">
    <property type="term" value="C:cell periphery"/>
    <property type="evidence" value="ECO:0007669"/>
    <property type="project" value="UniProtKB-ARBA"/>
</dbReference>
<dbReference type="InterPro" id="IPR051694">
    <property type="entry name" value="Immunoregulatory_rcpt-like"/>
</dbReference>
<dbReference type="InParanoid" id="A0A165CV65"/>
<evidence type="ECO:0000256" key="4">
    <source>
        <dbReference type="ARBA" id="ARBA00023136"/>
    </source>
</evidence>
<feature type="transmembrane region" description="Helical" evidence="6">
    <location>
        <begin position="419"/>
        <end position="442"/>
    </location>
</feature>
<evidence type="ECO:0000256" key="6">
    <source>
        <dbReference type="SAM" id="Phobius"/>
    </source>
</evidence>
<comment type="subcellular location">
    <subcellularLocation>
        <location evidence="1">Membrane</location>
        <topology evidence="1">Single-pass membrane protein</topology>
    </subcellularLocation>
</comment>
<accession>A0A165CV65</accession>
<dbReference type="Proteomes" id="UP000076842">
    <property type="component" value="Unassembled WGS sequence"/>
</dbReference>
<dbReference type="OrthoDB" id="2576334at2759"/>
<keyword evidence="4 6" id="KW-0472">Membrane</keyword>
<feature type="region of interest" description="Disordered" evidence="5">
    <location>
        <begin position="496"/>
        <end position="549"/>
    </location>
</feature>
<dbReference type="EMBL" id="KV424107">
    <property type="protein sequence ID" value="KZT51451.1"/>
    <property type="molecule type" value="Genomic_DNA"/>
</dbReference>
<feature type="compositionally biased region" description="Low complexity" evidence="5">
    <location>
        <begin position="380"/>
        <end position="401"/>
    </location>
</feature>
<evidence type="ECO:0000256" key="5">
    <source>
        <dbReference type="SAM" id="MobiDB-lite"/>
    </source>
</evidence>
<keyword evidence="8" id="KW-1185">Reference proteome</keyword>
<protein>
    <submittedName>
        <fullName evidence="7">Uncharacterized protein</fullName>
    </submittedName>
</protein>
<reference evidence="7 8" key="1">
    <citation type="journal article" date="2016" name="Mol. Biol. Evol.">
        <title>Comparative Genomics of Early-Diverging Mushroom-Forming Fungi Provides Insights into the Origins of Lignocellulose Decay Capabilities.</title>
        <authorList>
            <person name="Nagy L.G."/>
            <person name="Riley R."/>
            <person name="Tritt A."/>
            <person name="Adam C."/>
            <person name="Daum C."/>
            <person name="Floudas D."/>
            <person name="Sun H."/>
            <person name="Yadav J.S."/>
            <person name="Pangilinan J."/>
            <person name="Larsson K.H."/>
            <person name="Matsuura K."/>
            <person name="Barry K."/>
            <person name="Labutti K."/>
            <person name="Kuo R."/>
            <person name="Ohm R.A."/>
            <person name="Bhattacharya S.S."/>
            <person name="Shirouzu T."/>
            <person name="Yoshinaga Y."/>
            <person name="Martin F.M."/>
            <person name="Grigoriev I.V."/>
            <person name="Hibbett D.S."/>
        </authorList>
    </citation>
    <scope>NUCLEOTIDE SEQUENCE [LARGE SCALE GENOMIC DNA]</scope>
    <source>
        <strain evidence="7 8">HHB12733</strain>
    </source>
</reference>
<feature type="region of interest" description="Disordered" evidence="5">
    <location>
        <begin position="380"/>
        <end position="411"/>
    </location>
</feature>
<evidence type="ECO:0000313" key="8">
    <source>
        <dbReference type="Proteomes" id="UP000076842"/>
    </source>
</evidence>
<dbReference type="STRING" id="1353952.A0A165CV65"/>
<dbReference type="GO" id="GO:0016020">
    <property type="term" value="C:membrane"/>
    <property type="evidence" value="ECO:0007669"/>
    <property type="project" value="UniProtKB-SubCell"/>
</dbReference>
<evidence type="ECO:0000256" key="2">
    <source>
        <dbReference type="ARBA" id="ARBA00022692"/>
    </source>
</evidence>
<proteinExistence type="predicted"/>
<evidence type="ECO:0000313" key="7">
    <source>
        <dbReference type="EMBL" id="KZT51451.1"/>
    </source>
</evidence>
<keyword evidence="2 6" id="KW-0812">Transmembrane</keyword>
<gene>
    <name evidence="7" type="ORF">CALCODRAFT_135575</name>
</gene>
<feature type="region of interest" description="Disordered" evidence="5">
    <location>
        <begin position="452"/>
        <end position="479"/>
    </location>
</feature>
<evidence type="ECO:0000256" key="3">
    <source>
        <dbReference type="ARBA" id="ARBA00022989"/>
    </source>
</evidence>
<feature type="compositionally biased region" description="Polar residues" evidence="5">
    <location>
        <begin position="497"/>
        <end position="509"/>
    </location>
</feature>
<organism evidence="7 8">
    <name type="scientific">Calocera cornea HHB12733</name>
    <dbReference type="NCBI Taxonomy" id="1353952"/>
    <lineage>
        <taxon>Eukaryota</taxon>
        <taxon>Fungi</taxon>
        <taxon>Dikarya</taxon>
        <taxon>Basidiomycota</taxon>
        <taxon>Agaricomycotina</taxon>
        <taxon>Dacrymycetes</taxon>
        <taxon>Dacrymycetales</taxon>
        <taxon>Dacrymycetaceae</taxon>
        <taxon>Calocera</taxon>
    </lineage>
</organism>
<dbReference type="PANTHER" id="PTHR15549">
    <property type="entry name" value="PAIRED IMMUNOGLOBULIN-LIKE TYPE 2 RECEPTOR"/>
    <property type="match status" value="1"/>
</dbReference>
<keyword evidence="3 6" id="KW-1133">Transmembrane helix</keyword>
<name>A0A165CV65_9BASI</name>
<dbReference type="AlphaFoldDB" id="A0A165CV65"/>